<dbReference type="InterPro" id="IPR051454">
    <property type="entry name" value="RNA/ubiquinone_mod_enzymes"/>
</dbReference>
<proteinExistence type="inferred from homology"/>
<protein>
    <recommendedName>
        <fullName evidence="4">Peptidase family U32 C-terminal domain-containing protein</fullName>
    </recommendedName>
</protein>
<keyword evidence="1" id="KW-0645">Protease</keyword>
<evidence type="ECO:0000259" key="4">
    <source>
        <dbReference type="Pfam" id="PF16325"/>
    </source>
</evidence>
<organism evidence="5 6">
    <name type="scientific">Candidatus Buchananbacteria bacterium RBG_13_36_9</name>
    <dbReference type="NCBI Taxonomy" id="1797530"/>
    <lineage>
        <taxon>Bacteria</taxon>
        <taxon>Candidatus Buchananiibacteriota</taxon>
    </lineage>
</organism>
<dbReference type="PANTHER" id="PTHR30217">
    <property type="entry name" value="PEPTIDASE U32 FAMILY"/>
    <property type="match status" value="1"/>
</dbReference>
<dbReference type="Pfam" id="PF16325">
    <property type="entry name" value="Peptidase_U32_C"/>
    <property type="match status" value="1"/>
</dbReference>
<keyword evidence="2" id="KW-0378">Hydrolase</keyword>
<feature type="domain" description="Peptidase family U32 C-terminal" evidence="4">
    <location>
        <begin position="330"/>
        <end position="414"/>
    </location>
</feature>
<comment type="caution">
    <text evidence="5">The sequence shown here is derived from an EMBL/GenBank/DDBJ whole genome shotgun (WGS) entry which is preliminary data.</text>
</comment>
<name>A0A1G1XQ65_9BACT</name>
<dbReference type="PANTHER" id="PTHR30217:SF6">
    <property type="entry name" value="TRNA HYDROXYLATION PROTEIN P"/>
    <property type="match status" value="1"/>
</dbReference>
<dbReference type="EMBL" id="MHHZ01000008">
    <property type="protein sequence ID" value="OGY42111.1"/>
    <property type="molecule type" value="Genomic_DNA"/>
</dbReference>
<evidence type="ECO:0000256" key="2">
    <source>
        <dbReference type="ARBA" id="ARBA00022801"/>
    </source>
</evidence>
<sequence>MSNMELLAPAGNFVKMKYALAFGADSVYLGLPDFSLRARINDFTPAKLKEAINYAHSHGKKVYVTVNIYAHNYHLSKAEQALKFLNKIRPDAVIISDPGILALAKKYLKKIDLHLSTQANCTNWQAAKFWYKQGIKRIILARELSIKEIGEIHRKVPQLELEVFVHGAMCISYSGRCLLSAYFNQRSANLGDCSHPCRWAYRLYLEEMTRPGQFMPAEEDSHGTYILSSKDICMIKYLPDLVKAGVKHFKIEGRTKSISYLANVVKIYREAIDCYKSTNLATDLRMHRINELYKELHKISNREFTTGFYFGTEKFKMQKYDAPYMRPDLEFCGEILERKNISKGVWQYKVKVHNVMKVGDKIEFIPPQEENFIMAIPTIYDLDEKNYITEVHGGQDKAILLQLNKEMPVMTILRKKK</sequence>
<comment type="similarity">
    <text evidence="3">Belongs to the peptidase U32 family.</text>
</comment>
<gene>
    <name evidence="5" type="ORF">A2Y82_03240</name>
</gene>
<dbReference type="Pfam" id="PF01136">
    <property type="entry name" value="Peptidase_U32"/>
    <property type="match status" value="1"/>
</dbReference>
<dbReference type="PROSITE" id="PS01276">
    <property type="entry name" value="PEPTIDASE_U32"/>
    <property type="match status" value="1"/>
</dbReference>
<evidence type="ECO:0000256" key="1">
    <source>
        <dbReference type="ARBA" id="ARBA00022670"/>
    </source>
</evidence>
<dbReference type="GO" id="GO:0006508">
    <property type="term" value="P:proteolysis"/>
    <property type="evidence" value="ECO:0007669"/>
    <property type="project" value="UniProtKB-KW"/>
</dbReference>
<accession>A0A1G1XQ65</accession>
<evidence type="ECO:0000256" key="3">
    <source>
        <dbReference type="ARBA" id="ARBA00038374"/>
    </source>
</evidence>
<dbReference type="GO" id="GO:0008233">
    <property type="term" value="F:peptidase activity"/>
    <property type="evidence" value="ECO:0007669"/>
    <property type="project" value="UniProtKB-KW"/>
</dbReference>
<evidence type="ECO:0000313" key="5">
    <source>
        <dbReference type="EMBL" id="OGY42111.1"/>
    </source>
</evidence>
<reference evidence="5 6" key="1">
    <citation type="journal article" date="2016" name="Nat. Commun.">
        <title>Thousands of microbial genomes shed light on interconnected biogeochemical processes in an aquifer system.</title>
        <authorList>
            <person name="Anantharaman K."/>
            <person name="Brown C.T."/>
            <person name="Hug L.A."/>
            <person name="Sharon I."/>
            <person name="Castelle C.J."/>
            <person name="Probst A.J."/>
            <person name="Thomas B.C."/>
            <person name="Singh A."/>
            <person name="Wilkins M.J."/>
            <person name="Karaoz U."/>
            <person name="Brodie E.L."/>
            <person name="Williams K.H."/>
            <person name="Hubbard S.S."/>
            <person name="Banfield J.F."/>
        </authorList>
    </citation>
    <scope>NUCLEOTIDE SEQUENCE [LARGE SCALE GENOMIC DNA]</scope>
</reference>
<dbReference type="Proteomes" id="UP000176498">
    <property type="component" value="Unassembled WGS sequence"/>
</dbReference>
<dbReference type="InterPro" id="IPR032525">
    <property type="entry name" value="Peptidase_U32_C"/>
</dbReference>
<dbReference type="InterPro" id="IPR001539">
    <property type="entry name" value="Peptidase_U32"/>
</dbReference>
<dbReference type="AlphaFoldDB" id="A0A1G1XQ65"/>
<evidence type="ECO:0000313" key="6">
    <source>
        <dbReference type="Proteomes" id="UP000176498"/>
    </source>
</evidence>
<dbReference type="Gene3D" id="2.40.30.10">
    <property type="entry name" value="Translation factors"/>
    <property type="match status" value="1"/>
</dbReference>